<sequence>MQEHKINRISSFDLMERIKNSDQLALRILYGRLWECMYVLAFSMLHDEAVSKDIVQEIWIDLWERRNKILNQNIEAYIIKATRFKVFKVLRDTKMNIVPEEFLEGLSTSDADGTLEKIYVKETESKIHKAVEKLPKKCNQVFLLSRKEGLANAEISKMLNISQRTVETHISNAIVRIKRELTI</sequence>
<gene>
    <name evidence="6" type="ORF">GJ691_14665</name>
</gene>
<evidence type="ECO:0000313" key="7">
    <source>
        <dbReference type="Proteomes" id="UP000443153"/>
    </source>
</evidence>
<keyword evidence="3" id="KW-0731">Sigma factor</keyword>
<comment type="caution">
    <text evidence="6">The sequence shown here is derived from an EMBL/GenBank/DDBJ whole genome shotgun (WGS) entry which is preliminary data.</text>
</comment>
<dbReference type="Gene3D" id="1.10.10.10">
    <property type="entry name" value="Winged helix-like DNA-binding domain superfamily/Winged helix DNA-binding domain"/>
    <property type="match status" value="1"/>
</dbReference>
<reference evidence="6 7" key="1">
    <citation type="submission" date="2019-11" db="EMBL/GenBank/DDBJ databases">
        <title>Maribacter lutea sp. nov., a marine bacterium isolated from intertidal sand.</title>
        <authorList>
            <person name="Liu A."/>
        </authorList>
    </citation>
    <scope>NUCLEOTIDE SEQUENCE [LARGE SCALE GENOMIC DNA]</scope>
    <source>
        <strain evidence="6 7">RZ05</strain>
    </source>
</reference>
<dbReference type="Pfam" id="PF08281">
    <property type="entry name" value="Sigma70_r4_2"/>
    <property type="match status" value="1"/>
</dbReference>
<dbReference type="PROSITE" id="PS00622">
    <property type="entry name" value="HTH_LUXR_1"/>
    <property type="match status" value="1"/>
</dbReference>
<keyword evidence="7" id="KW-1185">Reference proteome</keyword>
<feature type="domain" description="HTH luxR-type" evidence="5">
    <location>
        <begin position="149"/>
        <end position="176"/>
    </location>
</feature>
<dbReference type="Proteomes" id="UP000443153">
    <property type="component" value="Unassembled WGS sequence"/>
</dbReference>
<dbReference type="GO" id="GO:0003677">
    <property type="term" value="F:DNA binding"/>
    <property type="evidence" value="ECO:0007669"/>
    <property type="project" value="InterPro"/>
</dbReference>
<dbReference type="Gene3D" id="1.10.1740.10">
    <property type="match status" value="1"/>
</dbReference>
<dbReference type="InterPro" id="IPR013249">
    <property type="entry name" value="RNA_pol_sigma70_r4_t2"/>
</dbReference>
<dbReference type="OrthoDB" id="665981at2"/>
<evidence type="ECO:0000256" key="2">
    <source>
        <dbReference type="ARBA" id="ARBA00023015"/>
    </source>
</evidence>
<dbReference type="InterPro" id="IPR036388">
    <property type="entry name" value="WH-like_DNA-bd_sf"/>
</dbReference>
<comment type="similarity">
    <text evidence="1">Belongs to the sigma-70 factor family. ECF subfamily.</text>
</comment>
<dbReference type="RefSeq" id="WP_154368194.1">
    <property type="nucleotide sequence ID" value="NZ_WKJH01000024.1"/>
</dbReference>
<dbReference type="GO" id="GO:0006352">
    <property type="term" value="P:DNA-templated transcription initiation"/>
    <property type="evidence" value="ECO:0007669"/>
    <property type="project" value="InterPro"/>
</dbReference>
<proteinExistence type="inferred from homology"/>
<protein>
    <submittedName>
        <fullName evidence="6">Sigma-70 family RNA polymerase sigma factor</fullName>
    </submittedName>
</protein>
<evidence type="ECO:0000256" key="3">
    <source>
        <dbReference type="ARBA" id="ARBA00023082"/>
    </source>
</evidence>
<dbReference type="InterPro" id="IPR013325">
    <property type="entry name" value="RNA_pol_sigma_r2"/>
</dbReference>
<dbReference type="InterPro" id="IPR000792">
    <property type="entry name" value="Tscrpt_reg_LuxR_C"/>
</dbReference>
<dbReference type="SUPFAM" id="SSF88946">
    <property type="entry name" value="Sigma2 domain of RNA polymerase sigma factors"/>
    <property type="match status" value="1"/>
</dbReference>
<dbReference type="InterPro" id="IPR013324">
    <property type="entry name" value="RNA_pol_sigma_r3/r4-like"/>
</dbReference>
<evidence type="ECO:0000313" key="6">
    <source>
        <dbReference type="EMBL" id="MRX65399.1"/>
    </source>
</evidence>
<dbReference type="PRINTS" id="PR00038">
    <property type="entry name" value="HTHLUXR"/>
</dbReference>
<dbReference type="PANTHER" id="PTHR43133">
    <property type="entry name" value="RNA POLYMERASE ECF-TYPE SIGMA FACTO"/>
    <property type="match status" value="1"/>
</dbReference>
<dbReference type="GO" id="GO:0016987">
    <property type="term" value="F:sigma factor activity"/>
    <property type="evidence" value="ECO:0007669"/>
    <property type="project" value="UniProtKB-KW"/>
</dbReference>
<evidence type="ECO:0000259" key="5">
    <source>
        <dbReference type="PROSITE" id="PS00622"/>
    </source>
</evidence>
<accession>A0A6I2MRE0</accession>
<dbReference type="AlphaFoldDB" id="A0A6I2MRE0"/>
<evidence type="ECO:0000256" key="1">
    <source>
        <dbReference type="ARBA" id="ARBA00010641"/>
    </source>
</evidence>
<keyword evidence="2" id="KW-0805">Transcription regulation</keyword>
<dbReference type="PANTHER" id="PTHR43133:SF46">
    <property type="entry name" value="RNA POLYMERASE SIGMA-70 FACTOR ECF SUBFAMILY"/>
    <property type="match status" value="1"/>
</dbReference>
<name>A0A6I2MRE0_9FLAO</name>
<dbReference type="InterPro" id="IPR039425">
    <property type="entry name" value="RNA_pol_sigma-70-like"/>
</dbReference>
<dbReference type="InterPro" id="IPR014284">
    <property type="entry name" value="RNA_pol_sigma-70_dom"/>
</dbReference>
<keyword evidence="4" id="KW-0804">Transcription</keyword>
<dbReference type="SUPFAM" id="SSF88659">
    <property type="entry name" value="Sigma3 and sigma4 domains of RNA polymerase sigma factors"/>
    <property type="match status" value="1"/>
</dbReference>
<organism evidence="6 7">
    <name type="scientific">Maribacter luteus</name>
    <dbReference type="NCBI Taxonomy" id="2594478"/>
    <lineage>
        <taxon>Bacteria</taxon>
        <taxon>Pseudomonadati</taxon>
        <taxon>Bacteroidota</taxon>
        <taxon>Flavobacteriia</taxon>
        <taxon>Flavobacteriales</taxon>
        <taxon>Flavobacteriaceae</taxon>
        <taxon>Maribacter</taxon>
    </lineage>
</organism>
<evidence type="ECO:0000256" key="4">
    <source>
        <dbReference type="ARBA" id="ARBA00023163"/>
    </source>
</evidence>
<dbReference type="NCBIfam" id="TIGR02937">
    <property type="entry name" value="sigma70-ECF"/>
    <property type="match status" value="1"/>
</dbReference>
<dbReference type="EMBL" id="WKJH01000024">
    <property type="protein sequence ID" value="MRX65399.1"/>
    <property type="molecule type" value="Genomic_DNA"/>
</dbReference>